<gene>
    <name evidence="3" type="ORF">SKC38_04470</name>
</gene>
<dbReference type="Pfam" id="PF02911">
    <property type="entry name" value="Formyl_trans_C"/>
    <property type="match status" value="1"/>
</dbReference>
<comment type="caution">
    <text evidence="3">The sequence shown here is derived from an EMBL/GenBank/DDBJ whole genome shotgun (WGS) entry which is preliminary data.</text>
</comment>
<dbReference type="Pfam" id="PF12796">
    <property type="entry name" value="Ank_2"/>
    <property type="match status" value="1"/>
</dbReference>
<dbReference type="CDD" id="cd08369">
    <property type="entry name" value="FMT_core"/>
    <property type="match status" value="1"/>
</dbReference>
<dbReference type="SUPFAM" id="SSF53328">
    <property type="entry name" value="Formyltransferase"/>
    <property type="match status" value="1"/>
</dbReference>
<dbReference type="InterPro" id="IPR036477">
    <property type="entry name" value="Formyl_transf_N_sf"/>
</dbReference>
<dbReference type="Gene3D" id="3.40.50.12230">
    <property type="match status" value="1"/>
</dbReference>
<dbReference type="InterPro" id="IPR011034">
    <property type="entry name" value="Formyl_transferase-like_C_sf"/>
</dbReference>
<evidence type="ECO:0000259" key="2">
    <source>
        <dbReference type="Pfam" id="PF02911"/>
    </source>
</evidence>
<dbReference type="RefSeq" id="WP_377975453.1">
    <property type="nucleotide sequence ID" value="NZ_JBBKYA010000002.1"/>
</dbReference>
<dbReference type="SMART" id="SM00248">
    <property type="entry name" value="ANK"/>
    <property type="match status" value="2"/>
</dbReference>
<evidence type="ECO:0000313" key="3">
    <source>
        <dbReference type="EMBL" id="MFD3275480.1"/>
    </source>
</evidence>
<reference evidence="3 4" key="1">
    <citation type="submission" date="2024-03" db="EMBL/GenBank/DDBJ databases">
        <title>Aquirufa genome sequencing.</title>
        <authorList>
            <person name="Pitt A."/>
            <person name="Hahn M.W."/>
        </authorList>
    </citation>
    <scope>NUCLEOTIDE SEQUENCE [LARGE SCALE GENOMIC DNA]</scope>
    <source>
        <strain evidence="3 4">PLAD-142S6K</strain>
    </source>
</reference>
<dbReference type="Pfam" id="PF00551">
    <property type="entry name" value="Formyl_trans_N"/>
    <property type="match status" value="1"/>
</dbReference>
<dbReference type="SUPFAM" id="SSF50486">
    <property type="entry name" value="FMT C-terminal domain-like"/>
    <property type="match status" value="1"/>
</dbReference>
<accession>A0ABW6CX27</accession>
<dbReference type="InterPro" id="IPR002110">
    <property type="entry name" value="Ankyrin_rpt"/>
</dbReference>
<proteinExistence type="predicted"/>
<protein>
    <submittedName>
        <fullName evidence="3">Formyltransferase family protein</fullName>
    </submittedName>
</protein>
<feature type="domain" description="Formyl transferase C-terminal" evidence="2">
    <location>
        <begin position="199"/>
        <end position="270"/>
    </location>
</feature>
<dbReference type="EMBL" id="JBBKYA010000002">
    <property type="protein sequence ID" value="MFD3275480.1"/>
    <property type="molecule type" value="Genomic_DNA"/>
</dbReference>
<organism evidence="3 4">
    <name type="scientific">Aquirufa echingensis</name>
    <dbReference type="NCBI Taxonomy" id="3096516"/>
    <lineage>
        <taxon>Bacteria</taxon>
        <taxon>Pseudomonadati</taxon>
        <taxon>Bacteroidota</taxon>
        <taxon>Cytophagia</taxon>
        <taxon>Cytophagales</taxon>
        <taxon>Flectobacillaceae</taxon>
        <taxon>Aquirufa</taxon>
    </lineage>
</organism>
<dbReference type="InterPro" id="IPR002376">
    <property type="entry name" value="Formyl_transf_N"/>
</dbReference>
<dbReference type="SUPFAM" id="SSF48403">
    <property type="entry name" value="Ankyrin repeat"/>
    <property type="match status" value="1"/>
</dbReference>
<feature type="domain" description="Formyl transferase N-terminal" evidence="1">
    <location>
        <begin position="91"/>
        <end position="168"/>
    </location>
</feature>
<name>A0ABW6CX27_9BACT</name>
<evidence type="ECO:0000259" key="1">
    <source>
        <dbReference type="Pfam" id="PF00551"/>
    </source>
</evidence>
<dbReference type="Proteomes" id="UP001598114">
    <property type="component" value="Unassembled WGS sequence"/>
</dbReference>
<sequence length="401" mass="46281">MSNKVICIAGKNSIAIHILDYVLNKYSNCRIIACINRTDNFKNNWQLSFAKHCKDKSIEIVKLENIYEIENLYFISLEFDKLIDVKKFKTKNLFNIHFSYLPAYKGMFTSALPILHNMQETGVTLHLIDNGIDTGDIIAQKSFSINKDFNCRDLYVEYLSQGKNLVIENIDNLLNNSFNTKRQPTLNSSYFSKKSIDFNNLKIDLNSTADQILNQIRAFSFREYQLPMVYGYLIYKAITLDSKSMSKPGTILRNDFDSLIVSTIDYDIKLLKDLLDEVLTAAKNGEINKVIIIQNLGFDITLKDENGWDILIIASFNGKFKLVKWIIDNKIVDINSQNYKGTSVIMYAMTYAFNSGDKSIMNYLIEKGANLYLVDNKNLDIFHYAKLYDETFFCELLSIRK</sequence>
<dbReference type="InterPro" id="IPR036770">
    <property type="entry name" value="Ankyrin_rpt-contain_sf"/>
</dbReference>
<dbReference type="PANTHER" id="PTHR11138:SF5">
    <property type="entry name" value="METHIONYL-TRNA FORMYLTRANSFERASE, MITOCHONDRIAL"/>
    <property type="match status" value="1"/>
</dbReference>
<dbReference type="Gene3D" id="1.25.40.20">
    <property type="entry name" value="Ankyrin repeat-containing domain"/>
    <property type="match status" value="1"/>
</dbReference>
<keyword evidence="4" id="KW-1185">Reference proteome</keyword>
<dbReference type="InterPro" id="IPR005793">
    <property type="entry name" value="Formyl_trans_C"/>
</dbReference>
<dbReference type="PANTHER" id="PTHR11138">
    <property type="entry name" value="METHIONYL-TRNA FORMYLTRANSFERASE"/>
    <property type="match status" value="1"/>
</dbReference>
<evidence type="ECO:0000313" key="4">
    <source>
        <dbReference type="Proteomes" id="UP001598114"/>
    </source>
</evidence>